<evidence type="ECO:0000313" key="13">
    <source>
        <dbReference type="EMBL" id="GAA4344816.1"/>
    </source>
</evidence>
<sequence length="909" mass="99303">MTNKTMIAKAVKVALYSGFAASLAVSAPASFAADEDEGAEDAERIVVTGSRLKRTDVEGANPVTVIDREQIELSGEISAADLIRNTTFNSFGSFRPQSGSSAQGVSTVNLRGIGASRSLVLVDGRRLTMSPSTGSSQDLNSIPLAAIERVEILSDGASAVYGSDAIGGVVNVITRKDYNGAEISVSKSEISLPADGGDREAGSAVFGSSNDTTSIIGGVSWNSRDIIFERDYYWVQPGVSIYGNNWSRTDFSNAFTGIPGGCNEENFFVNGPACSYNFNATNANEASTANESLFLKARHRINDDWELYSNASIAQTESFGRYAPAPDSNYFYNGLTTPADSYNNPTNPDAWMYDPNNPNAVAYDPAIGSNDPMWFFHRFAAAGNRDNNVENENVDFLVGATGYVGNVEVDFGARRVRNHTVEYGNGYLAAQTAWGFVNDFNPGYEVYGDNTSTFDPDQYRFGYDIQNPSSNPDDILSGSVVTTSRIGDFDFDEVYASAAFDMFEMDGGVSQMFVGLERREERYSDQYDSQSEAGLVGGSAGNSAGGGRDVNAAYFETILPFTETFEINLAGRFDDYSDYGNDFSPKVSFKWDLADGMLLRGSYGKGFRAPTLDILTQADSFSADAVVDPDTCFVFTGNVDCAPAGSIQINGTRTANPNLESEQSTQYALGWAYQPTDWFNMTVDYWNIEIDNQITFFGAQNLVNRDLRGDTIPTGLGVTRGTTTIGGTTYNPILNVTQGFGNVGTLMTSGVDLNTRFNFDFEEAGRLTSNLLVSWTHEYKEDDKVDATIDRNIIRDFGVPQWRANLNNVYSISDFNIAWNVSAIGGQYTDTVDNGNQDDGVARFGNIGVWTTHDLQVSYNTPWDGTIAVGAQNVFEKEPTLETFDNRNYNFNLYHAYGRISYIRYTQTF</sequence>
<comment type="similarity">
    <text evidence="8 9">Belongs to the TonB-dependent receptor family.</text>
</comment>
<dbReference type="Proteomes" id="UP001501294">
    <property type="component" value="Unassembled WGS sequence"/>
</dbReference>
<protein>
    <submittedName>
        <fullName evidence="13">TonB-dependent receptor</fullName>
    </submittedName>
</protein>
<evidence type="ECO:0000256" key="9">
    <source>
        <dbReference type="RuleBase" id="RU003357"/>
    </source>
</evidence>
<dbReference type="PROSITE" id="PS52016">
    <property type="entry name" value="TONB_DEPENDENT_REC_3"/>
    <property type="match status" value="1"/>
</dbReference>
<dbReference type="Gene3D" id="2.40.170.20">
    <property type="entry name" value="TonB-dependent receptor, beta-barrel domain"/>
    <property type="match status" value="1"/>
</dbReference>
<keyword evidence="14" id="KW-1185">Reference proteome</keyword>
<dbReference type="InterPro" id="IPR012910">
    <property type="entry name" value="Plug_dom"/>
</dbReference>
<dbReference type="EMBL" id="BAABFU010000001">
    <property type="protein sequence ID" value="GAA4344816.1"/>
    <property type="molecule type" value="Genomic_DNA"/>
</dbReference>
<evidence type="ECO:0000256" key="10">
    <source>
        <dbReference type="SAM" id="SignalP"/>
    </source>
</evidence>
<dbReference type="InterPro" id="IPR000531">
    <property type="entry name" value="Beta-barrel_TonB"/>
</dbReference>
<keyword evidence="13" id="KW-0675">Receptor</keyword>
<evidence type="ECO:0000256" key="5">
    <source>
        <dbReference type="ARBA" id="ARBA00023077"/>
    </source>
</evidence>
<proteinExistence type="inferred from homology"/>
<evidence type="ECO:0000256" key="8">
    <source>
        <dbReference type="PROSITE-ProRule" id="PRU01360"/>
    </source>
</evidence>
<dbReference type="PANTHER" id="PTHR47234">
    <property type="match status" value="1"/>
</dbReference>
<evidence type="ECO:0000259" key="11">
    <source>
        <dbReference type="Pfam" id="PF00593"/>
    </source>
</evidence>
<gene>
    <name evidence="13" type="ORF">GCM10023150_04640</name>
</gene>
<keyword evidence="7 8" id="KW-0998">Cell outer membrane</keyword>
<evidence type="ECO:0000256" key="6">
    <source>
        <dbReference type="ARBA" id="ARBA00023136"/>
    </source>
</evidence>
<evidence type="ECO:0000256" key="4">
    <source>
        <dbReference type="ARBA" id="ARBA00022692"/>
    </source>
</evidence>
<feature type="domain" description="TonB-dependent receptor-like beta-barrel" evidence="11">
    <location>
        <begin position="399"/>
        <end position="874"/>
    </location>
</feature>
<organism evidence="13 14">
    <name type="scientific">Kangiella taiwanensis</name>
    <dbReference type="NCBI Taxonomy" id="1079179"/>
    <lineage>
        <taxon>Bacteria</taxon>
        <taxon>Pseudomonadati</taxon>
        <taxon>Pseudomonadota</taxon>
        <taxon>Gammaproteobacteria</taxon>
        <taxon>Kangiellales</taxon>
        <taxon>Kangiellaceae</taxon>
        <taxon>Kangiella</taxon>
    </lineage>
</organism>
<feature type="signal peptide" evidence="10">
    <location>
        <begin position="1"/>
        <end position="32"/>
    </location>
</feature>
<dbReference type="InterPro" id="IPR036942">
    <property type="entry name" value="Beta-barrel_TonB_sf"/>
</dbReference>
<evidence type="ECO:0000256" key="3">
    <source>
        <dbReference type="ARBA" id="ARBA00022452"/>
    </source>
</evidence>
<keyword evidence="6 8" id="KW-0472">Membrane</keyword>
<feature type="chain" id="PRO_5045670485" evidence="10">
    <location>
        <begin position="33"/>
        <end position="909"/>
    </location>
</feature>
<dbReference type="InterPro" id="IPR037066">
    <property type="entry name" value="Plug_dom_sf"/>
</dbReference>
<dbReference type="SUPFAM" id="SSF56935">
    <property type="entry name" value="Porins"/>
    <property type="match status" value="1"/>
</dbReference>
<dbReference type="RefSeq" id="WP_223577206.1">
    <property type="nucleotide sequence ID" value="NZ_BAABFU010000001.1"/>
</dbReference>
<dbReference type="Pfam" id="PF07715">
    <property type="entry name" value="Plug"/>
    <property type="match status" value="1"/>
</dbReference>
<name>A0ABP8HUU7_9GAMM</name>
<keyword evidence="3 8" id="KW-1134">Transmembrane beta strand</keyword>
<dbReference type="PANTHER" id="PTHR47234:SF2">
    <property type="entry name" value="TONB-DEPENDENT RECEPTOR"/>
    <property type="match status" value="1"/>
</dbReference>
<dbReference type="Gene3D" id="2.170.130.10">
    <property type="entry name" value="TonB-dependent receptor, plug domain"/>
    <property type="match status" value="1"/>
</dbReference>
<accession>A0ABP8HUU7</accession>
<evidence type="ECO:0000256" key="2">
    <source>
        <dbReference type="ARBA" id="ARBA00022448"/>
    </source>
</evidence>
<dbReference type="InterPro" id="IPR039426">
    <property type="entry name" value="TonB-dep_rcpt-like"/>
</dbReference>
<dbReference type="Pfam" id="PF00593">
    <property type="entry name" value="TonB_dep_Rec_b-barrel"/>
    <property type="match status" value="1"/>
</dbReference>
<comment type="subcellular location">
    <subcellularLocation>
        <location evidence="1 8">Cell outer membrane</location>
        <topology evidence="1 8">Multi-pass membrane protein</topology>
    </subcellularLocation>
</comment>
<keyword evidence="5 9" id="KW-0798">TonB box</keyword>
<feature type="domain" description="TonB-dependent receptor plug" evidence="12">
    <location>
        <begin position="60"/>
        <end position="169"/>
    </location>
</feature>
<keyword evidence="10" id="KW-0732">Signal</keyword>
<evidence type="ECO:0000313" key="14">
    <source>
        <dbReference type="Proteomes" id="UP001501294"/>
    </source>
</evidence>
<keyword evidence="2 8" id="KW-0813">Transport</keyword>
<evidence type="ECO:0000256" key="7">
    <source>
        <dbReference type="ARBA" id="ARBA00023237"/>
    </source>
</evidence>
<evidence type="ECO:0000259" key="12">
    <source>
        <dbReference type="Pfam" id="PF07715"/>
    </source>
</evidence>
<comment type="caution">
    <text evidence="13">The sequence shown here is derived from an EMBL/GenBank/DDBJ whole genome shotgun (WGS) entry which is preliminary data.</text>
</comment>
<reference evidence="14" key="1">
    <citation type="journal article" date="2019" name="Int. J. Syst. Evol. Microbiol.">
        <title>The Global Catalogue of Microorganisms (GCM) 10K type strain sequencing project: providing services to taxonomists for standard genome sequencing and annotation.</title>
        <authorList>
            <consortium name="The Broad Institute Genomics Platform"/>
            <consortium name="The Broad Institute Genome Sequencing Center for Infectious Disease"/>
            <person name="Wu L."/>
            <person name="Ma J."/>
        </authorList>
    </citation>
    <scope>NUCLEOTIDE SEQUENCE [LARGE SCALE GENOMIC DNA]</scope>
    <source>
        <strain evidence="14">JCM 17727</strain>
    </source>
</reference>
<keyword evidence="4 8" id="KW-0812">Transmembrane</keyword>
<evidence type="ECO:0000256" key="1">
    <source>
        <dbReference type="ARBA" id="ARBA00004571"/>
    </source>
</evidence>